<keyword evidence="2" id="KW-0732">Signal</keyword>
<reference evidence="4" key="1">
    <citation type="submission" date="2016-10" db="EMBL/GenBank/DDBJ databases">
        <authorList>
            <person name="Varghese N."/>
            <person name="Submissions S."/>
        </authorList>
    </citation>
    <scope>NUCLEOTIDE SEQUENCE [LARGE SCALE GENOMIC DNA]</scope>
    <source>
        <strain evidence="4">CGMCC 1.12402</strain>
    </source>
</reference>
<dbReference type="GeneID" id="99988541"/>
<organism evidence="3 4">
    <name type="scientific">Roseivirga pacifica</name>
    <dbReference type="NCBI Taxonomy" id="1267423"/>
    <lineage>
        <taxon>Bacteria</taxon>
        <taxon>Pseudomonadati</taxon>
        <taxon>Bacteroidota</taxon>
        <taxon>Cytophagia</taxon>
        <taxon>Cytophagales</taxon>
        <taxon>Roseivirgaceae</taxon>
        <taxon>Roseivirga</taxon>
    </lineage>
</organism>
<dbReference type="STRING" id="1267423.SAMN05216290_3875"/>
<sequence length="283" mass="30750">MKNAIRLKAPLLYLCFVLLLSFSAYAQDATDVVVMLNGEERKGKVSAINDTEVTFTYTGETLEYKIKRSEINKIVFASGRTQVINEKAAELPAPADAQPVDNPAARKGKMAILPFKVITNVGSIDAKALGEQIQADCANTIKEDAPSIQIIDPRVVNATLAKSGMSIQDLESMLPSELAKMLGVEHVVYGSYDIENTGTLTTGSSVTSYKTKKEDDKKKGTAFSSGSTTTSATYDSKITMDIYNDQGTSIYSVAREPFMAGVDNYHSTIRYLVRRAPFGSKAK</sequence>
<feature type="region of interest" description="Disordered" evidence="1">
    <location>
        <begin position="210"/>
        <end position="231"/>
    </location>
</feature>
<evidence type="ECO:0000313" key="3">
    <source>
        <dbReference type="EMBL" id="SEW42711.1"/>
    </source>
</evidence>
<keyword evidence="4" id="KW-1185">Reference proteome</keyword>
<evidence type="ECO:0000256" key="1">
    <source>
        <dbReference type="SAM" id="MobiDB-lite"/>
    </source>
</evidence>
<dbReference type="Proteomes" id="UP000199437">
    <property type="component" value="Unassembled WGS sequence"/>
</dbReference>
<dbReference type="AlphaFoldDB" id="A0A1I0RN77"/>
<protein>
    <submittedName>
        <fullName evidence="3">Uncharacterized protein</fullName>
    </submittedName>
</protein>
<name>A0A1I0RN77_9BACT</name>
<accession>A0A1I0RN77</accession>
<dbReference type="RefSeq" id="WP_139177707.1">
    <property type="nucleotide sequence ID" value="NZ_FOIR01000005.1"/>
</dbReference>
<dbReference type="EMBL" id="FOIR01000005">
    <property type="protein sequence ID" value="SEW42711.1"/>
    <property type="molecule type" value="Genomic_DNA"/>
</dbReference>
<feature type="chain" id="PRO_5011669575" evidence="2">
    <location>
        <begin position="27"/>
        <end position="283"/>
    </location>
</feature>
<gene>
    <name evidence="3" type="ORF">SAMN05216290_3875</name>
</gene>
<dbReference type="OrthoDB" id="669636at2"/>
<evidence type="ECO:0000313" key="4">
    <source>
        <dbReference type="Proteomes" id="UP000199437"/>
    </source>
</evidence>
<proteinExistence type="predicted"/>
<feature type="signal peptide" evidence="2">
    <location>
        <begin position="1"/>
        <end position="26"/>
    </location>
</feature>
<evidence type="ECO:0000256" key="2">
    <source>
        <dbReference type="SAM" id="SignalP"/>
    </source>
</evidence>
<feature type="compositionally biased region" description="Low complexity" evidence="1">
    <location>
        <begin position="221"/>
        <end position="231"/>
    </location>
</feature>